<name>A0ABP8GLT5_9BACT</name>
<sequence length="240" mass="28211">MRVRLTDSLYFKSYRFVTQVHAVSDLVKRRRIRIRLAPEVCVPYVPPAPCPDTVGQHYAFIGRKVSVRRNLQKQPYYCNVLLLRDPQFEAEYELVERLYGNPGSDTIRFTAFDHYGFPKFAEYRHVLLFVSRYCSGLIHQKYQFFDVYRTTDGRWAAPYSSYDYERRDNDSSIRPVPISFAEPVVVDVSGGDSATIAKEYPAPYYRIENGKAIALYGNYIPELIEIKQRTVFNNRRIRFR</sequence>
<gene>
    <name evidence="1" type="ORF">GCM10023184_15380</name>
</gene>
<evidence type="ECO:0000313" key="1">
    <source>
        <dbReference type="EMBL" id="GAA4326626.1"/>
    </source>
</evidence>
<dbReference type="Proteomes" id="UP001501725">
    <property type="component" value="Unassembled WGS sequence"/>
</dbReference>
<proteinExistence type="predicted"/>
<dbReference type="EMBL" id="BAABGY010000006">
    <property type="protein sequence ID" value="GAA4326626.1"/>
    <property type="molecule type" value="Genomic_DNA"/>
</dbReference>
<evidence type="ECO:0000313" key="2">
    <source>
        <dbReference type="Proteomes" id="UP001501725"/>
    </source>
</evidence>
<reference evidence="2" key="1">
    <citation type="journal article" date="2019" name="Int. J. Syst. Evol. Microbiol.">
        <title>The Global Catalogue of Microorganisms (GCM) 10K type strain sequencing project: providing services to taxonomists for standard genome sequencing and annotation.</title>
        <authorList>
            <consortium name="The Broad Institute Genomics Platform"/>
            <consortium name="The Broad Institute Genome Sequencing Center for Infectious Disease"/>
            <person name="Wu L."/>
            <person name="Ma J."/>
        </authorList>
    </citation>
    <scope>NUCLEOTIDE SEQUENCE [LARGE SCALE GENOMIC DNA]</scope>
    <source>
        <strain evidence="2">JCM 17919</strain>
    </source>
</reference>
<accession>A0ABP8GLT5</accession>
<comment type="caution">
    <text evidence="1">The sequence shown here is derived from an EMBL/GenBank/DDBJ whole genome shotgun (WGS) entry which is preliminary data.</text>
</comment>
<organism evidence="1 2">
    <name type="scientific">Flaviaesturariibacter amylovorans</name>
    <dbReference type="NCBI Taxonomy" id="1084520"/>
    <lineage>
        <taxon>Bacteria</taxon>
        <taxon>Pseudomonadati</taxon>
        <taxon>Bacteroidota</taxon>
        <taxon>Chitinophagia</taxon>
        <taxon>Chitinophagales</taxon>
        <taxon>Chitinophagaceae</taxon>
        <taxon>Flaviaestuariibacter</taxon>
    </lineage>
</organism>
<keyword evidence="2" id="KW-1185">Reference proteome</keyword>
<protein>
    <submittedName>
        <fullName evidence="1">Uncharacterized protein</fullName>
    </submittedName>
</protein>